<dbReference type="Proteomes" id="UP000241848">
    <property type="component" value="Unassembled WGS sequence"/>
</dbReference>
<name>A0A2T2WNA7_9FIRM</name>
<dbReference type="PANTHER" id="PTHR11941:SF54">
    <property type="entry name" value="ENOYL-COA HYDRATASE, MITOCHONDRIAL"/>
    <property type="match status" value="1"/>
</dbReference>
<evidence type="ECO:0000256" key="2">
    <source>
        <dbReference type="ARBA" id="ARBA00005254"/>
    </source>
</evidence>
<dbReference type="Pfam" id="PF00378">
    <property type="entry name" value="ECH_1"/>
    <property type="match status" value="1"/>
</dbReference>
<organism evidence="4 5">
    <name type="scientific">Sulfobacillus acidophilus</name>
    <dbReference type="NCBI Taxonomy" id="53633"/>
    <lineage>
        <taxon>Bacteria</taxon>
        <taxon>Bacillati</taxon>
        <taxon>Bacillota</taxon>
        <taxon>Clostridia</taxon>
        <taxon>Eubacteriales</taxon>
        <taxon>Clostridiales Family XVII. Incertae Sedis</taxon>
        <taxon>Sulfobacillus</taxon>
    </lineage>
</organism>
<sequence>MAETHLVVEIRGRVCWVTLNRPEKLNALNAAVIASLGTVIDEVTSRPDMRVLVITGQGERAFCAGADLDELHDIDLGQALKFLQRGQMVFQRLAELPIPTIAAINGVALGGGLELALACSIRLVSDNANLGFPEGRLGMIPAFGGTQRLPRLIGLARATEILLTGRFVGATEAQAIGLATAVHPQAELWRATDQLARQLEDKSPISMEMILTALRGGADADVSQGLLLERLAGAAAASSHDQREGVEAFQKKRKPLFQGWRTQDEGE</sequence>
<dbReference type="Gene3D" id="1.10.12.10">
    <property type="entry name" value="Lyase 2-enoyl-coa Hydratase, Chain A, domain 2"/>
    <property type="match status" value="1"/>
</dbReference>
<comment type="similarity">
    <text evidence="2">Belongs to the enoyl-CoA hydratase/isomerase family.</text>
</comment>
<dbReference type="InterPro" id="IPR029045">
    <property type="entry name" value="ClpP/crotonase-like_dom_sf"/>
</dbReference>
<dbReference type="EMBL" id="PXYV01000003">
    <property type="protein sequence ID" value="PSR23720.1"/>
    <property type="molecule type" value="Genomic_DNA"/>
</dbReference>
<evidence type="ECO:0000256" key="3">
    <source>
        <dbReference type="ARBA" id="ARBA00023239"/>
    </source>
</evidence>
<dbReference type="GO" id="GO:0016829">
    <property type="term" value="F:lyase activity"/>
    <property type="evidence" value="ECO:0007669"/>
    <property type="project" value="UniProtKB-KW"/>
</dbReference>
<dbReference type="InterPro" id="IPR014748">
    <property type="entry name" value="Enoyl-CoA_hydra_C"/>
</dbReference>
<dbReference type="SUPFAM" id="SSF52096">
    <property type="entry name" value="ClpP/crotonase"/>
    <property type="match status" value="1"/>
</dbReference>
<accession>A0A2T2WNA7</accession>
<comment type="caution">
    <text evidence="4">The sequence shown here is derived from an EMBL/GenBank/DDBJ whole genome shotgun (WGS) entry which is preliminary data.</text>
</comment>
<evidence type="ECO:0000313" key="5">
    <source>
        <dbReference type="Proteomes" id="UP000241848"/>
    </source>
</evidence>
<dbReference type="CDD" id="cd06558">
    <property type="entry name" value="crotonase-like"/>
    <property type="match status" value="1"/>
</dbReference>
<dbReference type="InterPro" id="IPR001753">
    <property type="entry name" value="Enoyl-CoA_hydra/iso"/>
</dbReference>
<gene>
    <name evidence="4" type="ORF">C7B45_01510</name>
</gene>
<evidence type="ECO:0008006" key="6">
    <source>
        <dbReference type="Google" id="ProtNLM"/>
    </source>
</evidence>
<dbReference type="GO" id="GO:0006635">
    <property type="term" value="P:fatty acid beta-oxidation"/>
    <property type="evidence" value="ECO:0007669"/>
    <property type="project" value="TreeGrafter"/>
</dbReference>
<reference evidence="4 5" key="1">
    <citation type="journal article" date="2014" name="BMC Genomics">
        <title>Comparison of environmental and isolate Sulfobacillus genomes reveals diverse carbon, sulfur, nitrogen, and hydrogen metabolisms.</title>
        <authorList>
            <person name="Justice N.B."/>
            <person name="Norman A."/>
            <person name="Brown C.T."/>
            <person name="Singh A."/>
            <person name="Thomas B.C."/>
            <person name="Banfield J.F."/>
        </authorList>
    </citation>
    <scope>NUCLEOTIDE SEQUENCE [LARGE SCALE GENOMIC DNA]</scope>
    <source>
        <strain evidence="4">AMDSBA3</strain>
    </source>
</reference>
<proteinExistence type="inferred from homology"/>
<comment type="pathway">
    <text evidence="1">Lipid metabolism.</text>
</comment>
<protein>
    <recommendedName>
        <fullName evidence="6">Enoyl-CoA hydratase</fullName>
    </recommendedName>
</protein>
<dbReference type="Gene3D" id="3.90.226.10">
    <property type="entry name" value="2-enoyl-CoA Hydratase, Chain A, domain 1"/>
    <property type="match status" value="1"/>
</dbReference>
<dbReference type="FunFam" id="3.90.226.10:FF:000009">
    <property type="entry name" value="Carnitinyl-CoA dehydratase"/>
    <property type="match status" value="1"/>
</dbReference>
<dbReference type="PANTHER" id="PTHR11941">
    <property type="entry name" value="ENOYL-COA HYDRATASE-RELATED"/>
    <property type="match status" value="1"/>
</dbReference>
<keyword evidence="3" id="KW-0456">Lyase</keyword>
<evidence type="ECO:0000256" key="1">
    <source>
        <dbReference type="ARBA" id="ARBA00005189"/>
    </source>
</evidence>
<evidence type="ECO:0000313" key="4">
    <source>
        <dbReference type="EMBL" id="PSR23720.1"/>
    </source>
</evidence>
<dbReference type="AlphaFoldDB" id="A0A2T2WNA7"/>